<dbReference type="RefSeq" id="WP_177077739.1">
    <property type="nucleotide sequence ID" value="NZ_JACARG010000021.1"/>
</dbReference>
<dbReference type="Pfam" id="PF00903">
    <property type="entry name" value="Glyoxalase"/>
    <property type="match status" value="1"/>
</dbReference>
<dbReference type="SUPFAM" id="SSF54593">
    <property type="entry name" value="Glyoxalase/Bleomycin resistance protein/Dihydroxybiphenyl dioxygenase"/>
    <property type="match status" value="1"/>
</dbReference>
<evidence type="ECO:0000259" key="1">
    <source>
        <dbReference type="PROSITE" id="PS51819"/>
    </source>
</evidence>
<evidence type="ECO:0000313" key="3">
    <source>
        <dbReference type="Proteomes" id="UP000531950"/>
    </source>
</evidence>
<dbReference type="EMBL" id="JACARG010000021">
    <property type="protein sequence ID" value="NWE13746.1"/>
    <property type="molecule type" value="Genomic_DNA"/>
</dbReference>
<dbReference type="Proteomes" id="UP000531950">
    <property type="component" value="Unassembled WGS sequence"/>
</dbReference>
<protein>
    <submittedName>
        <fullName evidence="2">VOC family protein</fullName>
    </submittedName>
</protein>
<dbReference type="InterPro" id="IPR004360">
    <property type="entry name" value="Glyas_Fos-R_dOase_dom"/>
</dbReference>
<dbReference type="PANTHER" id="PTHR46142:SF3">
    <property type="entry name" value="F18B13.24 PROTEIN"/>
    <property type="match status" value="1"/>
</dbReference>
<dbReference type="AlphaFoldDB" id="A0A7Y8EFJ2"/>
<reference evidence="2 3" key="1">
    <citation type="submission" date="2020-04" db="EMBL/GenBank/DDBJ databases">
        <title>Molecular characterization of pseudomonads from Agaricus bisporus reveal novel blotch 2 pathogens in Western Europe.</title>
        <authorList>
            <person name="Taparia T."/>
            <person name="Krijger M."/>
            <person name="Haynes E."/>
            <person name="Elpinstone J.G."/>
            <person name="Noble R."/>
            <person name="Van Der Wolf J."/>
        </authorList>
    </citation>
    <scope>NUCLEOTIDE SEQUENCE [LARGE SCALE GENOMIC DNA]</scope>
    <source>
        <strain evidence="2 3">IPO3782</strain>
    </source>
</reference>
<dbReference type="InterPro" id="IPR037523">
    <property type="entry name" value="VOC_core"/>
</dbReference>
<accession>A0A7Y8EFJ2</accession>
<name>A0A7Y8EFJ2_9PSED</name>
<evidence type="ECO:0000313" key="2">
    <source>
        <dbReference type="EMBL" id="NWE13746.1"/>
    </source>
</evidence>
<sequence length="160" mass="17819">MQVLKLAHYSIRSFDLEKSSRFYERVLGFTPGYRPPFDFPGVWLYMGGDEKDYGTVHIIGIDPNNPEGLKKYLGDKEIPQTGTGTVDHIAFLVTGLVDFWHVFEAEGVAWRDRTVPSLGLHQVFIEDPSGVTIELNFPASEIQAVGSYAEHVAAMGGERS</sequence>
<dbReference type="Gene3D" id="3.10.180.10">
    <property type="entry name" value="2,3-Dihydroxybiphenyl 1,2-Dioxygenase, domain 1"/>
    <property type="match status" value="1"/>
</dbReference>
<proteinExistence type="predicted"/>
<dbReference type="PROSITE" id="PS51819">
    <property type="entry name" value="VOC"/>
    <property type="match status" value="1"/>
</dbReference>
<dbReference type="InterPro" id="IPR029068">
    <property type="entry name" value="Glyas_Bleomycin-R_OHBP_Dase"/>
</dbReference>
<organism evidence="2 3">
    <name type="scientific">Pseudomonas yamanorum</name>
    <dbReference type="NCBI Taxonomy" id="515393"/>
    <lineage>
        <taxon>Bacteria</taxon>
        <taxon>Pseudomonadati</taxon>
        <taxon>Pseudomonadota</taxon>
        <taxon>Gammaproteobacteria</taxon>
        <taxon>Pseudomonadales</taxon>
        <taxon>Pseudomonadaceae</taxon>
        <taxon>Pseudomonas</taxon>
    </lineage>
</organism>
<gene>
    <name evidence="2" type="ORF">HX822_12435</name>
</gene>
<dbReference type="PANTHER" id="PTHR46142">
    <property type="match status" value="1"/>
</dbReference>
<feature type="domain" description="VOC" evidence="1">
    <location>
        <begin position="5"/>
        <end position="138"/>
    </location>
</feature>
<comment type="caution">
    <text evidence="2">The sequence shown here is derived from an EMBL/GenBank/DDBJ whole genome shotgun (WGS) entry which is preliminary data.</text>
</comment>